<dbReference type="Pfam" id="PF03781">
    <property type="entry name" value="FGE-sulfatase"/>
    <property type="match status" value="1"/>
</dbReference>
<dbReference type="Proteomes" id="UP000238565">
    <property type="component" value="Unassembled WGS sequence"/>
</dbReference>
<protein>
    <submittedName>
        <fullName evidence="3">Gliding motility lipoprotein GldJ</fullName>
    </submittedName>
</protein>
<dbReference type="RefSeq" id="WP_104793506.1">
    <property type="nucleotide sequence ID" value="NZ_PTPZ01000003.1"/>
</dbReference>
<dbReference type="NCBIfam" id="TIGR03524">
    <property type="entry name" value="GldJ"/>
    <property type="match status" value="1"/>
</dbReference>
<evidence type="ECO:0000256" key="1">
    <source>
        <dbReference type="SAM" id="SignalP"/>
    </source>
</evidence>
<dbReference type="InterPro" id="IPR051043">
    <property type="entry name" value="Sulfatase_Mod_Factor_Kinase"/>
</dbReference>
<gene>
    <name evidence="3" type="primary">gldJ</name>
    <name evidence="3" type="ORF">C3729_07085</name>
</gene>
<dbReference type="PROSITE" id="PS51257">
    <property type="entry name" value="PROKAR_LIPOPROTEIN"/>
    <property type="match status" value="1"/>
</dbReference>
<dbReference type="PANTHER" id="PTHR23150">
    <property type="entry name" value="SULFATASE MODIFYING FACTOR 1, 2"/>
    <property type="match status" value="1"/>
</dbReference>
<name>A0A2S7I5H1_9FLAO</name>
<evidence type="ECO:0000259" key="2">
    <source>
        <dbReference type="Pfam" id="PF03781"/>
    </source>
</evidence>
<feature type="signal peptide" evidence="1">
    <location>
        <begin position="1"/>
        <end position="22"/>
    </location>
</feature>
<dbReference type="AlphaFoldDB" id="A0A2S7I5H1"/>
<dbReference type="PANTHER" id="PTHR23150:SF19">
    <property type="entry name" value="FORMYLGLYCINE-GENERATING ENZYME"/>
    <property type="match status" value="1"/>
</dbReference>
<dbReference type="EMBL" id="PTPZ01000003">
    <property type="protein sequence ID" value="PPZ91818.1"/>
    <property type="molecule type" value="Genomic_DNA"/>
</dbReference>
<feature type="domain" description="Sulfatase-modifying factor enzyme-like" evidence="2">
    <location>
        <begin position="63"/>
        <end position="372"/>
    </location>
</feature>
<sequence>MKKLKFISLLALGATLFLTSCGGGGNVKNGGGSKNKTGMNGWKTNDPKGWFFSGKQQKPKGWPNMVYVDGGTFTMGLVKDDVMHDWNNTPRRMQVSSFFIGEAEITNADYRSYVTWLKFVFPPSDPNYKNIYTGALPDTLVWNNKLSRNDYAENYFRAPEYDYYPVVGVSWQQAARYCDWLTDRANEVELMKQGIINKNDYYSNDSFNQGANAFNLDKYKANDPELEAYLNKQKLQQKSGIKNSNPRIQAANRNATVGLVAKFRLPTEVEWEYAALGLQKNREYNNYLGKEPEIEKLRGKKGKNRGMYLENFKQGRGDYSGVGGWNNDGAPTTADVRQYPSNDLGIYGMYGNVAEWTADVYRPIIDEEASDFNYYRGNMPQQTVKNADGTYKKVDPKDMKFERLADGREIYKGLPGSYEKRTVEDQRSFRDGDFMSSLEAGYGKEADSSMADYNMYNSPKTQFIVDDKGRVILQRDNKPRTTKVSNTARVVKGGSWMDTAYWLDPGQRRFKEESKSFGWIGFRVAQDARDTNNKRTKR</sequence>
<dbReference type="GO" id="GO:0120147">
    <property type="term" value="F:formylglycine-generating oxidase activity"/>
    <property type="evidence" value="ECO:0007669"/>
    <property type="project" value="TreeGrafter"/>
</dbReference>
<dbReference type="InterPro" id="IPR005532">
    <property type="entry name" value="SUMF_dom"/>
</dbReference>
<proteinExistence type="predicted"/>
<keyword evidence="3" id="KW-0449">Lipoprotein</keyword>
<dbReference type="Gene3D" id="3.90.1580.10">
    <property type="entry name" value="paralog of FGE (formylglycine-generating enzyme)"/>
    <property type="match status" value="1"/>
</dbReference>
<reference evidence="3 4" key="1">
    <citation type="submission" date="2018-02" db="EMBL/GenBank/DDBJ databases">
        <title>Draft genome sequence of bacterial isolates from marine environment.</title>
        <authorList>
            <person name="Singh S.K."/>
            <person name="Hill R."/>
            <person name="Major S."/>
            <person name="Cai H."/>
            <person name="Li Y."/>
        </authorList>
    </citation>
    <scope>NUCLEOTIDE SEQUENCE [LARGE SCALE GENOMIC DNA]</scope>
    <source>
        <strain evidence="3 4">IMET F</strain>
    </source>
</reference>
<accession>A0A2S7I5H1</accession>
<dbReference type="SUPFAM" id="SSF56436">
    <property type="entry name" value="C-type lectin-like"/>
    <property type="match status" value="1"/>
</dbReference>
<organism evidence="3 4">
    <name type="scientific">Cloacibacterium normanense</name>
    <dbReference type="NCBI Taxonomy" id="237258"/>
    <lineage>
        <taxon>Bacteria</taxon>
        <taxon>Pseudomonadati</taxon>
        <taxon>Bacteroidota</taxon>
        <taxon>Flavobacteriia</taxon>
        <taxon>Flavobacteriales</taxon>
        <taxon>Weeksellaceae</taxon>
    </lineage>
</organism>
<feature type="chain" id="PRO_5015410618" evidence="1">
    <location>
        <begin position="23"/>
        <end position="538"/>
    </location>
</feature>
<keyword evidence="1" id="KW-0732">Signal</keyword>
<evidence type="ECO:0000313" key="3">
    <source>
        <dbReference type="EMBL" id="PPZ91818.1"/>
    </source>
</evidence>
<dbReference type="InterPro" id="IPR019865">
    <property type="entry name" value="Glid_motil-assoc_lipo_GldJ"/>
</dbReference>
<dbReference type="InterPro" id="IPR016187">
    <property type="entry name" value="CTDL_fold"/>
</dbReference>
<evidence type="ECO:0000313" key="4">
    <source>
        <dbReference type="Proteomes" id="UP000238565"/>
    </source>
</evidence>
<comment type="caution">
    <text evidence="3">The sequence shown here is derived from an EMBL/GenBank/DDBJ whole genome shotgun (WGS) entry which is preliminary data.</text>
</comment>
<dbReference type="InterPro" id="IPR042095">
    <property type="entry name" value="SUMF_sf"/>
</dbReference>